<feature type="region of interest" description="Disordered" evidence="1">
    <location>
        <begin position="200"/>
        <end position="257"/>
    </location>
</feature>
<feature type="region of interest" description="Disordered" evidence="1">
    <location>
        <begin position="273"/>
        <end position="296"/>
    </location>
</feature>
<comment type="caution">
    <text evidence="2">The sequence shown here is derived from an EMBL/GenBank/DDBJ whole genome shotgun (WGS) entry which is preliminary data.</text>
</comment>
<evidence type="ECO:0000313" key="2">
    <source>
        <dbReference type="EMBL" id="GAA3899712.1"/>
    </source>
</evidence>
<dbReference type="EMBL" id="BAAAZT010000029">
    <property type="protein sequence ID" value="GAA3899712.1"/>
    <property type="molecule type" value="Genomic_DNA"/>
</dbReference>
<sequence>MSDEIFYPGEIYDQWKEAIDQSGLPTHDEKAIMQVVRYVQPPLSIKSLKNAVEVFGWDHDDLDLKGAIQNLSSNENIPFERPRKIGSLYPVFFAMTNPRFLGTAGDHKYSLGRQLINDWFSDLTTGLNTSRHNFYSHVLAVRHVLMAVIGADYQADKEAEKPDKFFYSAIRSDALYSQRRQLDRSYQIFTEIYQDELSPGELIRRSPGGRRGGAQKKREKTDDWHDVRVKKLASVSPPKRTRVSQPPDPDKNQKADELADTEATVLGFHPISTSTAADNAEENEQPVLQRKTSSALTPSDDRKIVQRWINSAATASLSTVNDLSRLTPEKVKESLAVSLKPIEYALAVLLLTTGMPVKRIITLETLSEDDVDIAAITKDHPIFFPETNELWYRLLDGPGANKSNKDKYCQWVILKLPDILATALSDPEPSQHDRPFRGVLGELNRKLKNNFRRHAGIIPTANRLRATSWLWRRPHARDDVAAEMLTGQFGLTLSAPAAYRSIPRTEVQHVFTHTIKSLGIIYTDTKPNSTEVKADSNSDGNTVGSAVAQPPCAFLPLFAELREAMGLPIDELAMWWSGQEFPRRSLIALYQYVAAYHLLAWQLSTGARPIGPESQNTFSGKWQWLHDKNSARGVESRVIPLLTDIKNALFKLQCWTDALLRQLRDEDITVEDRRTSDRNTPDWLEEKGRSRRLILRDMCWSDLQSLPLTTTKDLADNVARHSLASWLRERVSDAEVDALLGHASDGRSLSSVRAEATINHDGGLRRRLNNWLKLCGYKSLKWEKLPWHD</sequence>
<protein>
    <recommendedName>
        <fullName evidence="4">Tyr recombinase domain-containing protein</fullName>
    </recommendedName>
</protein>
<evidence type="ECO:0008006" key="4">
    <source>
        <dbReference type="Google" id="ProtNLM"/>
    </source>
</evidence>
<feature type="compositionally biased region" description="Basic and acidic residues" evidence="1">
    <location>
        <begin position="248"/>
        <end position="257"/>
    </location>
</feature>
<feature type="compositionally biased region" description="Basic and acidic residues" evidence="1">
    <location>
        <begin position="219"/>
        <end position="229"/>
    </location>
</feature>
<dbReference type="RefSeq" id="WP_344702497.1">
    <property type="nucleotide sequence ID" value="NZ_BAAAZT010000029.1"/>
</dbReference>
<dbReference type="Proteomes" id="UP001500133">
    <property type="component" value="Unassembled WGS sequence"/>
</dbReference>
<reference evidence="3" key="1">
    <citation type="journal article" date="2019" name="Int. J. Syst. Evol. Microbiol.">
        <title>The Global Catalogue of Microorganisms (GCM) 10K type strain sequencing project: providing services to taxonomists for standard genome sequencing and annotation.</title>
        <authorList>
            <consortium name="The Broad Institute Genomics Platform"/>
            <consortium name="The Broad Institute Genome Sequencing Center for Infectious Disease"/>
            <person name="Wu L."/>
            <person name="Ma J."/>
        </authorList>
    </citation>
    <scope>NUCLEOTIDE SEQUENCE [LARGE SCALE GENOMIC DNA]</scope>
    <source>
        <strain evidence="3">JCM 16914</strain>
    </source>
</reference>
<evidence type="ECO:0000313" key="3">
    <source>
        <dbReference type="Proteomes" id="UP001500133"/>
    </source>
</evidence>
<gene>
    <name evidence="2" type="ORF">GCM10022228_07730</name>
</gene>
<proteinExistence type="predicted"/>
<evidence type="ECO:0000256" key="1">
    <source>
        <dbReference type="SAM" id="MobiDB-lite"/>
    </source>
</evidence>
<keyword evidence="3" id="KW-1185">Reference proteome</keyword>
<organism evidence="2 3">
    <name type="scientific">Halomonas cibimaris</name>
    <dbReference type="NCBI Taxonomy" id="657012"/>
    <lineage>
        <taxon>Bacteria</taxon>
        <taxon>Pseudomonadati</taxon>
        <taxon>Pseudomonadota</taxon>
        <taxon>Gammaproteobacteria</taxon>
        <taxon>Oceanospirillales</taxon>
        <taxon>Halomonadaceae</taxon>
        <taxon>Halomonas</taxon>
    </lineage>
</organism>
<name>A0ABP7LF10_9GAMM</name>
<accession>A0ABP7LF10</accession>